<dbReference type="Gene3D" id="3.30.420.10">
    <property type="entry name" value="Ribonuclease H-like superfamily/Ribonuclease H"/>
    <property type="match status" value="1"/>
</dbReference>
<dbReference type="PANTHER" id="PTHR47266">
    <property type="entry name" value="ENDONUCLEASE-RELATED"/>
    <property type="match status" value="1"/>
</dbReference>
<name>A0A8K0KJ37_LADFU</name>
<dbReference type="InterPro" id="IPR052160">
    <property type="entry name" value="Gypsy_RT_Integrase-like"/>
</dbReference>
<dbReference type="OrthoDB" id="413122at2759"/>
<dbReference type="AlphaFoldDB" id="A0A8K0KJ37"/>
<dbReference type="SUPFAM" id="SSF53098">
    <property type="entry name" value="Ribonuclease H-like"/>
    <property type="match status" value="1"/>
</dbReference>
<organism evidence="2 3">
    <name type="scientific">Ladona fulva</name>
    <name type="common">Scarce chaser dragonfly</name>
    <name type="synonym">Libellula fulva</name>
    <dbReference type="NCBI Taxonomy" id="123851"/>
    <lineage>
        <taxon>Eukaryota</taxon>
        <taxon>Metazoa</taxon>
        <taxon>Ecdysozoa</taxon>
        <taxon>Arthropoda</taxon>
        <taxon>Hexapoda</taxon>
        <taxon>Insecta</taxon>
        <taxon>Pterygota</taxon>
        <taxon>Palaeoptera</taxon>
        <taxon>Odonata</taxon>
        <taxon>Epiprocta</taxon>
        <taxon>Anisoptera</taxon>
        <taxon>Libelluloidea</taxon>
        <taxon>Libellulidae</taxon>
        <taxon>Ladona</taxon>
    </lineage>
</organism>
<comment type="caution">
    <text evidence="2">The sequence shown here is derived from an EMBL/GenBank/DDBJ whole genome shotgun (WGS) entry which is preliminary data.</text>
</comment>
<dbReference type="InterPro" id="IPR012337">
    <property type="entry name" value="RNaseH-like_sf"/>
</dbReference>
<dbReference type="Proteomes" id="UP000792457">
    <property type="component" value="Unassembled WGS sequence"/>
</dbReference>
<evidence type="ECO:0008006" key="4">
    <source>
        <dbReference type="Google" id="ProtNLM"/>
    </source>
</evidence>
<evidence type="ECO:0000313" key="3">
    <source>
        <dbReference type="Proteomes" id="UP000792457"/>
    </source>
</evidence>
<sequence>MALQEHDILFLHWKGKANVVADVLSMNPVGAPEETLVPLEMFAGALIRSELGVKGIILQQRADSKLEKIIRVTEGQQEEDAALCQMRKKPSEQPFGLLQPIPIVEKPNAVLGIDLVGPLPCTADGNKYLLVCVDYATRWVVAKAVPEQETTGYNPFFLFYGRLPMLPVEATFPWPADAPEPYDEFLERVERARQSAASRTDKEKVTQSRLRWMVFPVHVSYLKPYIEGYYSGDTSTEDVSSSPYDEDASDDNVEESSVVEAYSGGNPVDQ</sequence>
<keyword evidence="3" id="KW-1185">Reference proteome</keyword>
<dbReference type="InterPro" id="IPR036397">
    <property type="entry name" value="RNaseH_sf"/>
</dbReference>
<protein>
    <recommendedName>
        <fullName evidence="4">Integrase catalytic domain-containing protein</fullName>
    </recommendedName>
</protein>
<reference evidence="2" key="2">
    <citation type="submission" date="2017-10" db="EMBL/GenBank/DDBJ databases">
        <title>Ladona fulva Genome sequencing and assembly.</title>
        <authorList>
            <person name="Murali S."/>
            <person name="Richards S."/>
            <person name="Bandaranaike D."/>
            <person name="Bellair M."/>
            <person name="Blankenburg K."/>
            <person name="Chao H."/>
            <person name="Dinh H."/>
            <person name="Doddapaneni H."/>
            <person name="Dugan-Rocha S."/>
            <person name="Elkadiri S."/>
            <person name="Gnanaolivu R."/>
            <person name="Hernandez B."/>
            <person name="Skinner E."/>
            <person name="Javaid M."/>
            <person name="Lee S."/>
            <person name="Li M."/>
            <person name="Ming W."/>
            <person name="Munidasa M."/>
            <person name="Muniz J."/>
            <person name="Nguyen L."/>
            <person name="Hughes D."/>
            <person name="Osuji N."/>
            <person name="Pu L.-L."/>
            <person name="Puazo M."/>
            <person name="Qu C."/>
            <person name="Quiroz J."/>
            <person name="Raj R."/>
            <person name="Weissenberger G."/>
            <person name="Xin Y."/>
            <person name="Zou X."/>
            <person name="Han Y."/>
            <person name="Worley K."/>
            <person name="Muzny D."/>
            <person name="Gibbs R."/>
        </authorList>
    </citation>
    <scope>NUCLEOTIDE SEQUENCE</scope>
    <source>
        <strain evidence="2">Sampled in the wild</strain>
    </source>
</reference>
<feature type="compositionally biased region" description="Polar residues" evidence="1">
    <location>
        <begin position="233"/>
        <end position="243"/>
    </location>
</feature>
<feature type="compositionally biased region" description="Acidic residues" evidence="1">
    <location>
        <begin position="244"/>
        <end position="254"/>
    </location>
</feature>
<gene>
    <name evidence="2" type="ORF">J437_LFUL012438</name>
</gene>
<evidence type="ECO:0000256" key="1">
    <source>
        <dbReference type="SAM" id="MobiDB-lite"/>
    </source>
</evidence>
<evidence type="ECO:0000313" key="2">
    <source>
        <dbReference type="EMBL" id="KAG8233233.1"/>
    </source>
</evidence>
<dbReference type="GO" id="GO:0003676">
    <property type="term" value="F:nucleic acid binding"/>
    <property type="evidence" value="ECO:0007669"/>
    <property type="project" value="InterPro"/>
</dbReference>
<proteinExistence type="predicted"/>
<dbReference type="EMBL" id="KZ308696">
    <property type="protein sequence ID" value="KAG8233233.1"/>
    <property type="molecule type" value="Genomic_DNA"/>
</dbReference>
<accession>A0A8K0KJ37</accession>
<reference evidence="2" key="1">
    <citation type="submission" date="2013-04" db="EMBL/GenBank/DDBJ databases">
        <authorList>
            <person name="Qu J."/>
            <person name="Murali S.C."/>
            <person name="Bandaranaike D."/>
            <person name="Bellair M."/>
            <person name="Blankenburg K."/>
            <person name="Chao H."/>
            <person name="Dinh H."/>
            <person name="Doddapaneni H."/>
            <person name="Downs B."/>
            <person name="Dugan-Rocha S."/>
            <person name="Elkadiri S."/>
            <person name="Gnanaolivu R.D."/>
            <person name="Hernandez B."/>
            <person name="Javaid M."/>
            <person name="Jayaseelan J.C."/>
            <person name="Lee S."/>
            <person name="Li M."/>
            <person name="Ming W."/>
            <person name="Munidasa M."/>
            <person name="Muniz J."/>
            <person name="Nguyen L."/>
            <person name="Ongeri F."/>
            <person name="Osuji N."/>
            <person name="Pu L.-L."/>
            <person name="Puazo M."/>
            <person name="Qu C."/>
            <person name="Quiroz J."/>
            <person name="Raj R."/>
            <person name="Weissenberger G."/>
            <person name="Xin Y."/>
            <person name="Zou X."/>
            <person name="Han Y."/>
            <person name="Richards S."/>
            <person name="Worley K."/>
            <person name="Muzny D."/>
            <person name="Gibbs R."/>
        </authorList>
    </citation>
    <scope>NUCLEOTIDE SEQUENCE</scope>
    <source>
        <strain evidence="2">Sampled in the wild</strain>
    </source>
</reference>
<feature type="region of interest" description="Disordered" evidence="1">
    <location>
        <begin position="233"/>
        <end position="270"/>
    </location>
</feature>